<dbReference type="AlphaFoldDB" id="A0A1I0R3L9"/>
<dbReference type="InterPro" id="IPR046555">
    <property type="entry name" value="DUF6709"/>
</dbReference>
<evidence type="ECO:0000256" key="1">
    <source>
        <dbReference type="SAM" id="Phobius"/>
    </source>
</evidence>
<feature type="transmembrane region" description="Helical" evidence="1">
    <location>
        <begin position="20"/>
        <end position="42"/>
    </location>
</feature>
<dbReference type="STRING" id="99656.SAMN05421659_111128"/>
<dbReference type="Proteomes" id="UP000199701">
    <property type="component" value="Unassembled WGS sequence"/>
</dbReference>
<protein>
    <submittedName>
        <fullName evidence="2">Uncharacterized protein</fullName>
    </submittedName>
</protein>
<evidence type="ECO:0000313" key="3">
    <source>
        <dbReference type="Proteomes" id="UP000199701"/>
    </source>
</evidence>
<keyword evidence="1" id="KW-0472">Membrane</keyword>
<reference evidence="2 3" key="1">
    <citation type="submission" date="2016-10" db="EMBL/GenBank/DDBJ databases">
        <authorList>
            <person name="de Groot N.N."/>
        </authorList>
    </citation>
    <scope>NUCLEOTIDE SEQUENCE [LARGE SCALE GENOMIC DNA]</scope>
    <source>
        <strain evidence="2 3">DSM 9179</strain>
    </source>
</reference>
<dbReference type="RefSeq" id="WP_092455208.1">
    <property type="nucleotide sequence ID" value="NZ_FOJI01000011.1"/>
</dbReference>
<feature type="transmembrane region" description="Helical" evidence="1">
    <location>
        <begin position="168"/>
        <end position="194"/>
    </location>
</feature>
<gene>
    <name evidence="2" type="ORF">SAMN05421659_111128</name>
</gene>
<sequence length="336" mass="39208">MNSSKLKQSIQGVNLFRMIFPILFLFLLLIVTLQFPLVNCLFPTNIDSSKSPTELYNSKSIYVKTNTGKLYYTGYDYLKGSSVKGHYFYSLENGKCTIYLFSKIYFKDGVPSTLDNVEIKAMLIHNRSNLEQLLTLMAKDMNWTYDGLASCTDTVIISQMNYAVIPSVLIGIFIFFAFSFSLAHIFILLFNIFMPQYAYTFVVLGHHGARKKIIIDAANELEYKIYFKAENMYLTKHYFIYASKFNIAIIPLANMAWAYKYSRLHRYFIFGHMNYTIKIYTKNKFQYIFSGKTKESADNFLAYLKEQNENMLIGYIHENRLNSKDIMHSILSFLFK</sequence>
<dbReference type="OrthoDB" id="1930829at2"/>
<organism evidence="2 3">
    <name type="scientific">[Clostridium] fimetarium</name>
    <dbReference type="NCBI Taxonomy" id="99656"/>
    <lineage>
        <taxon>Bacteria</taxon>
        <taxon>Bacillati</taxon>
        <taxon>Bacillota</taxon>
        <taxon>Clostridia</taxon>
        <taxon>Lachnospirales</taxon>
        <taxon>Lachnospiraceae</taxon>
    </lineage>
</organism>
<name>A0A1I0R3L9_9FIRM</name>
<keyword evidence="1" id="KW-1133">Transmembrane helix</keyword>
<dbReference type="EMBL" id="FOJI01000011">
    <property type="protein sequence ID" value="SEW34856.1"/>
    <property type="molecule type" value="Genomic_DNA"/>
</dbReference>
<keyword evidence="3" id="KW-1185">Reference proteome</keyword>
<dbReference type="Pfam" id="PF20456">
    <property type="entry name" value="DUF6709"/>
    <property type="match status" value="1"/>
</dbReference>
<evidence type="ECO:0000313" key="2">
    <source>
        <dbReference type="EMBL" id="SEW34856.1"/>
    </source>
</evidence>
<accession>A0A1I0R3L9</accession>
<proteinExistence type="predicted"/>
<feature type="transmembrane region" description="Helical" evidence="1">
    <location>
        <begin position="238"/>
        <end position="259"/>
    </location>
</feature>
<keyword evidence="1" id="KW-0812">Transmembrane</keyword>